<evidence type="ECO:0000313" key="2">
    <source>
        <dbReference type="Proteomes" id="UP001597195"/>
    </source>
</evidence>
<dbReference type="Gene3D" id="2.60.120.200">
    <property type="match status" value="1"/>
</dbReference>
<organism evidence="1 2">
    <name type="scientific">Levilactobacillus fuyuanensis</name>
    <dbReference type="NCBI Taxonomy" id="2486022"/>
    <lineage>
        <taxon>Bacteria</taxon>
        <taxon>Bacillati</taxon>
        <taxon>Bacillota</taxon>
        <taxon>Bacilli</taxon>
        <taxon>Lactobacillales</taxon>
        <taxon>Lactobacillaceae</taxon>
        <taxon>Levilactobacillus</taxon>
    </lineage>
</organism>
<gene>
    <name evidence="1" type="ORF">ACFQ5T_09560</name>
</gene>
<dbReference type="SUPFAM" id="SSF49899">
    <property type="entry name" value="Concanavalin A-like lectins/glucanases"/>
    <property type="match status" value="1"/>
</dbReference>
<keyword evidence="2" id="KW-1185">Reference proteome</keyword>
<reference evidence="2" key="1">
    <citation type="journal article" date="2019" name="Int. J. Syst. Evol. Microbiol.">
        <title>The Global Catalogue of Microorganisms (GCM) 10K type strain sequencing project: providing services to taxonomists for standard genome sequencing and annotation.</title>
        <authorList>
            <consortium name="The Broad Institute Genomics Platform"/>
            <consortium name="The Broad Institute Genome Sequencing Center for Infectious Disease"/>
            <person name="Wu L."/>
            <person name="Ma J."/>
        </authorList>
    </citation>
    <scope>NUCLEOTIDE SEQUENCE [LARGE SCALE GENOMIC DNA]</scope>
    <source>
        <strain evidence="2">CCM 8906</strain>
    </source>
</reference>
<dbReference type="EMBL" id="JBHTOM010000014">
    <property type="protein sequence ID" value="MFD1549923.1"/>
    <property type="molecule type" value="Genomic_DNA"/>
</dbReference>
<protein>
    <recommendedName>
        <fullName evidence="3">WxL domain-containing protein</fullName>
    </recommendedName>
</protein>
<dbReference type="InterPro" id="IPR013320">
    <property type="entry name" value="ConA-like_dom_sf"/>
</dbReference>
<accession>A0ABW4H5C4</accession>
<sequence>MKLRSKMLTVAGAVLAGIGFGVLENTVVGEAYTTSISSIMSSEPKGLHVDDQNYFTIQPNIGNPESTTTIPNAAQIQDGPNGDAVQVSSLGQQNSGGAIWSKGKTFNMYQNQRASMWVYVNGGDINDKPGEGMAFAIQNSSNSAFSGTGESLGVWGVDPKSSDNTIAQTAIQHSWAIEFDTRLNQTMPASNLIIANTTANAFDIGTVDDVTGNNTYNGFGYNPTNGKNDIPQTIWGEHIASDSPSSTGTYVPRTQTGRVQNGYDFLVVPHYDTKNYNYYGLRHDGLLETVKNDKFISDGAWHHITLNYVAPSEGSDIGQMTYTFDDKNATTGAPKSTQWTATENISLKDLDVTAEQPNVYWGFTGTTGAPASGETTNSGTENALVAFEQVPGQANVNATTDLTDEKTGDSADSTHPVGGNDRVKLTYKLNYENGENSWKGIKSSLNLPANIDWDQGQIAYSDGSDGSTLNMSSISNNKLDVNVNELSNARKQAVITLEGKAKNVSAQDTANTTYFNGDNAIATATSKTFKINARSFSMSIDKDSKDINVNAQTPAKITGTFSASDTNVTVGNTKVAARLTSKDGTETDIDSDKIPIVKNDDGSYSFTISIDSVPAGDTAVDVVATSSANSGYSDEDTAKLHGGTVTFGATSGTITFKQTALTGKGAIIPRDDSDGPWSLNVDSSLASGAWTLNANINIKNNDEMHSTNVPSQPLDGNLIYKNGDKVTTLNAASSPIMTGPQSTGTPTETNIASDWTDDSGVLLEVNGGAVSGSYTGVITWTLGTTPKTN</sequence>
<proteinExistence type="predicted"/>
<comment type="caution">
    <text evidence="1">The sequence shown here is derived from an EMBL/GenBank/DDBJ whole genome shotgun (WGS) entry which is preliminary data.</text>
</comment>
<evidence type="ECO:0008006" key="3">
    <source>
        <dbReference type="Google" id="ProtNLM"/>
    </source>
</evidence>
<dbReference type="RefSeq" id="WP_125701612.1">
    <property type="nucleotide sequence ID" value="NZ_JBHTOM010000014.1"/>
</dbReference>
<name>A0ABW4H5C4_9LACO</name>
<dbReference type="Proteomes" id="UP001597195">
    <property type="component" value="Unassembled WGS sequence"/>
</dbReference>
<evidence type="ECO:0000313" key="1">
    <source>
        <dbReference type="EMBL" id="MFD1549923.1"/>
    </source>
</evidence>